<evidence type="ECO:0000313" key="2">
    <source>
        <dbReference type="Proteomes" id="UP001059596"/>
    </source>
</evidence>
<dbReference type="AlphaFoldDB" id="A0A9P9YX47"/>
<name>A0A9P9YX47_9MUSC</name>
<keyword evidence="2" id="KW-1185">Reference proteome</keyword>
<evidence type="ECO:0000313" key="1">
    <source>
        <dbReference type="EMBL" id="KAI8044458.1"/>
    </source>
</evidence>
<protein>
    <submittedName>
        <fullName evidence="1">Uncharacterized protein</fullName>
    </submittedName>
</protein>
<accession>A0A9P9YX47</accession>
<proteinExistence type="predicted"/>
<dbReference type="EMBL" id="JAMKOV010000001">
    <property type="protein sequence ID" value="KAI8044458.1"/>
    <property type="molecule type" value="Genomic_DNA"/>
</dbReference>
<reference evidence="1" key="1">
    <citation type="journal article" date="2023" name="Genome Biol. Evol.">
        <title>Long-read-based Genome Assembly of Drosophila gunungcola Reveals Fewer Chemosensory Genes in Flower-breeding Species.</title>
        <authorList>
            <person name="Negi A."/>
            <person name="Liao B.Y."/>
            <person name="Yeh S.D."/>
        </authorList>
    </citation>
    <scope>NUCLEOTIDE SEQUENCE</scope>
    <source>
        <strain evidence="1">Sukarami</strain>
    </source>
</reference>
<dbReference type="Proteomes" id="UP001059596">
    <property type="component" value="Chromosome 3R"/>
</dbReference>
<comment type="caution">
    <text evidence="1">The sequence shown here is derived from an EMBL/GenBank/DDBJ whole genome shotgun (WGS) entry which is preliminary data.</text>
</comment>
<gene>
    <name evidence="1" type="ORF">M5D96_000619</name>
</gene>
<organism evidence="1 2">
    <name type="scientific">Drosophila gunungcola</name>
    <name type="common">fruit fly</name>
    <dbReference type="NCBI Taxonomy" id="103775"/>
    <lineage>
        <taxon>Eukaryota</taxon>
        <taxon>Metazoa</taxon>
        <taxon>Ecdysozoa</taxon>
        <taxon>Arthropoda</taxon>
        <taxon>Hexapoda</taxon>
        <taxon>Insecta</taxon>
        <taxon>Pterygota</taxon>
        <taxon>Neoptera</taxon>
        <taxon>Endopterygota</taxon>
        <taxon>Diptera</taxon>
        <taxon>Brachycera</taxon>
        <taxon>Muscomorpha</taxon>
        <taxon>Ephydroidea</taxon>
        <taxon>Drosophilidae</taxon>
        <taxon>Drosophila</taxon>
        <taxon>Sophophora</taxon>
    </lineage>
</organism>
<sequence>MALKKQLIVTQIKYFRMAGNINTAARSNGPANATDLHGPRRRNRNGYMHVVGMVMRSRSAWPGMLHELWPPCP</sequence>